<reference evidence="3" key="1">
    <citation type="journal article" date="2019" name="Int. J. Syst. Evol. Microbiol.">
        <title>The Global Catalogue of Microorganisms (GCM) 10K type strain sequencing project: providing services to taxonomists for standard genome sequencing and annotation.</title>
        <authorList>
            <consortium name="The Broad Institute Genomics Platform"/>
            <consortium name="The Broad Institute Genome Sequencing Center for Infectious Disease"/>
            <person name="Wu L."/>
            <person name="Ma J."/>
        </authorList>
    </citation>
    <scope>NUCLEOTIDE SEQUENCE [LARGE SCALE GENOMIC DNA]</scope>
    <source>
        <strain evidence="3">JCM 9373</strain>
    </source>
</reference>
<proteinExistence type="predicted"/>
<dbReference type="EMBL" id="BAAAUT010000012">
    <property type="protein sequence ID" value="GAA3128088.1"/>
    <property type="molecule type" value="Genomic_DNA"/>
</dbReference>
<organism evidence="2 3">
    <name type="scientific">Planomonospora alba</name>
    <dbReference type="NCBI Taxonomy" id="161354"/>
    <lineage>
        <taxon>Bacteria</taxon>
        <taxon>Bacillati</taxon>
        <taxon>Actinomycetota</taxon>
        <taxon>Actinomycetes</taxon>
        <taxon>Streptosporangiales</taxon>
        <taxon>Streptosporangiaceae</taxon>
        <taxon>Planomonospora</taxon>
    </lineage>
</organism>
<dbReference type="Proteomes" id="UP001500320">
    <property type="component" value="Unassembled WGS sequence"/>
</dbReference>
<evidence type="ECO:0000256" key="1">
    <source>
        <dbReference type="SAM" id="MobiDB-lite"/>
    </source>
</evidence>
<feature type="compositionally biased region" description="Low complexity" evidence="1">
    <location>
        <begin position="107"/>
        <end position="122"/>
    </location>
</feature>
<feature type="region of interest" description="Disordered" evidence="1">
    <location>
        <begin position="86"/>
        <end position="123"/>
    </location>
</feature>
<keyword evidence="3" id="KW-1185">Reference proteome</keyword>
<evidence type="ECO:0000313" key="3">
    <source>
        <dbReference type="Proteomes" id="UP001500320"/>
    </source>
</evidence>
<feature type="compositionally biased region" description="Pro residues" evidence="1">
    <location>
        <begin position="1"/>
        <end position="24"/>
    </location>
</feature>
<feature type="region of interest" description="Disordered" evidence="1">
    <location>
        <begin position="1"/>
        <end position="53"/>
    </location>
</feature>
<gene>
    <name evidence="2" type="ORF">GCM10010466_18530</name>
</gene>
<protein>
    <submittedName>
        <fullName evidence="2">Uncharacterized protein</fullName>
    </submittedName>
</protein>
<name>A0ABP6MYD5_9ACTN</name>
<evidence type="ECO:0000313" key="2">
    <source>
        <dbReference type="EMBL" id="GAA3128088.1"/>
    </source>
</evidence>
<sequence length="137" mass="13664">MTGPPPPRGPPGAPHAAPRPPGAPLPAGRRAGCTTRSIAAAISPPPTSTLQVSGSPYTAAARAVTQRGCDDRITAAGTGGTWAWPKERARKPSAQATTDRWPRTAQSPGVAGGVSPSGTASTPVITAITPSWITATA</sequence>
<comment type="caution">
    <text evidence="2">The sequence shown here is derived from an EMBL/GenBank/DDBJ whole genome shotgun (WGS) entry which is preliminary data.</text>
</comment>
<accession>A0ABP6MYD5</accession>